<evidence type="ECO:0000256" key="8">
    <source>
        <dbReference type="SAM" id="Phobius"/>
    </source>
</evidence>
<organism evidence="10 11">
    <name type="scientific">Penicillium canescens</name>
    <dbReference type="NCBI Taxonomy" id="5083"/>
    <lineage>
        <taxon>Eukaryota</taxon>
        <taxon>Fungi</taxon>
        <taxon>Dikarya</taxon>
        <taxon>Ascomycota</taxon>
        <taxon>Pezizomycotina</taxon>
        <taxon>Eurotiomycetes</taxon>
        <taxon>Eurotiomycetidae</taxon>
        <taxon>Eurotiales</taxon>
        <taxon>Aspergillaceae</taxon>
        <taxon>Penicillium</taxon>
    </lineage>
</organism>
<feature type="transmembrane region" description="Helical" evidence="8">
    <location>
        <begin position="249"/>
        <end position="267"/>
    </location>
</feature>
<dbReference type="Pfam" id="PF13813">
    <property type="entry name" value="MBOAT_2"/>
    <property type="match status" value="1"/>
</dbReference>
<evidence type="ECO:0000256" key="5">
    <source>
        <dbReference type="ARBA" id="ARBA00022989"/>
    </source>
</evidence>
<feature type="transmembrane region" description="Helical" evidence="8">
    <location>
        <begin position="51"/>
        <end position="70"/>
    </location>
</feature>
<feature type="domain" description="Wax synthase" evidence="9">
    <location>
        <begin position="145"/>
        <end position="213"/>
    </location>
</feature>
<evidence type="ECO:0000313" key="11">
    <source>
        <dbReference type="Proteomes" id="UP001219568"/>
    </source>
</evidence>
<evidence type="ECO:0000256" key="2">
    <source>
        <dbReference type="ARBA" id="ARBA00008335"/>
    </source>
</evidence>
<evidence type="ECO:0000256" key="7">
    <source>
        <dbReference type="ARBA" id="ARBA00023136"/>
    </source>
</evidence>
<keyword evidence="6" id="KW-0406">Ion transport</keyword>
<gene>
    <name evidence="10" type="ORF">N7460_009884</name>
</gene>
<evidence type="ECO:0000256" key="4">
    <source>
        <dbReference type="ARBA" id="ARBA00022692"/>
    </source>
</evidence>
<dbReference type="GO" id="GO:0006811">
    <property type="term" value="P:monoatomic ion transport"/>
    <property type="evidence" value="ECO:0007669"/>
    <property type="project" value="UniProtKB-KW"/>
</dbReference>
<keyword evidence="11" id="KW-1185">Reference proteome</keyword>
<dbReference type="PANTHER" id="PTHR23501:SF92">
    <property type="entry name" value="GLUTATHIONE EXCHANGER 1-RELATED"/>
    <property type="match status" value="1"/>
</dbReference>
<dbReference type="GO" id="GO:0005886">
    <property type="term" value="C:plasma membrane"/>
    <property type="evidence" value="ECO:0007669"/>
    <property type="project" value="TreeGrafter"/>
</dbReference>
<keyword evidence="3" id="KW-0813">Transport</keyword>
<keyword evidence="7 8" id="KW-0472">Membrane</keyword>
<dbReference type="Gene3D" id="1.20.1250.20">
    <property type="entry name" value="MFS general substrate transporter like domains"/>
    <property type="match status" value="1"/>
</dbReference>
<comment type="subcellular location">
    <subcellularLocation>
        <location evidence="1">Endomembrane system</location>
        <topology evidence="1">Multi-pass membrane protein</topology>
    </subcellularLocation>
</comment>
<dbReference type="InterPro" id="IPR032805">
    <property type="entry name" value="Wax_synthase_dom"/>
</dbReference>
<dbReference type="GO" id="GO:0022857">
    <property type="term" value="F:transmembrane transporter activity"/>
    <property type="evidence" value="ECO:0007669"/>
    <property type="project" value="TreeGrafter"/>
</dbReference>
<dbReference type="AlphaFoldDB" id="A0AAD6N728"/>
<feature type="transmembrane region" description="Helical" evidence="8">
    <location>
        <begin position="82"/>
        <end position="101"/>
    </location>
</feature>
<evidence type="ECO:0000256" key="6">
    <source>
        <dbReference type="ARBA" id="ARBA00023065"/>
    </source>
</evidence>
<evidence type="ECO:0000313" key="10">
    <source>
        <dbReference type="EMBL" id="KAJ6035709.1"/>
    </source>
</evidence>
<comment type="similarity">
    <text evidence="2">Belongs to the major facilitator superfamily.</text>
</comment>
<keyword evidence="4 8" id="KW-0812">Transmembrane</keyword>
<name>A0AAD6N728_PENCN</name>
<sequence>MQASYFFTLLIVAFDFSVKTATRITTLYMFTSFVVGPVCGLLVYRIRRLKYFIVSGTVLFLVGFGLLIRYRGGAGTSSCAGLIAAQVILGVAGGLTPYASLTSLQVSLKQEAFVVMIGLFLACHSIGDALGNSVAGAIWTQILPTFWHQLFRWPMQGISSFVCRDILHLPRPSLIERYANIVVVFVISATLHLAIDSRAGIMHPQTGALRCFLIQPLGIMLEDGAQAIYRRVHGGAATYNKWTKLAGYIWAWAFLTLVAPLYNVPLFRYEDPNRNGVPLPIIQTSVDYLGSRE</sequence>
<feature type="transmembrane region" description="Helical" evidence="8">
    <location>
        <begin position="178"/>
        <end position="195"/>
    </location>
</feature>
<evidence type="ECO:0000259" key="9">
    <source>
        <dbReference type="Pfam" id="PF13813"/>
    </source>
</evidence>
<feature type="transmembrane region" description="Helical" evidence="8">
    <location>
        <begin position="27"/>
        <end position="44"/>
    </location>
</feature>
<dbReference type="GO" id="GO:0012505">
    <property type="term" value="C:endomembrane system"/>
    <property type="evidence" value="ECO:0007669"/>
    <property type="project" value="UniProtKB-SubCell"/>
</dbReference>
<comment type="caution">
    <text evidence="10">The sequence shown here is derived from an EMBL/GenBank/DDBJ whole genome shotgun (WGS) entry which is preliminary data.</text>
</comment>
<protein>
    <recommendedName>
        <fullName evidence="9">Wax synthase domain-containing protein</fullName>
    </recommendedName>
</protein>
<dbReference type="EMBL" id="JAQJZL010000010">
    <property type="protein sequence ID" value="KAJ6035709.1"/>
    <property type="molecule type" value="Genomic_DNA"/>
</dbReference>
<dbReference type="Proteomes" id="UP001219568">
    <property type="component" value="Unassembled WGS sequence"/>
</dbReference>
<evidence type="ECO:0000256" key="3">
    <source>
        <dbReference type="ARBA" id="ARBA00022448"/>
    </source>
</evidence>
<evidence type="ECO:0000256" key="1">
    <source>
        <dbReference type="ARBA" id="ARBA00004127"/>
    </source>
</evidence>
<reference evidence="10" key="1">
    <citation type="journal article" date="2023" name="IMA Fungus">
        <title>Comparative genomic study of the Penicillium genus elucidates a diverse pangenome and 15 lateral gene transfer events.</title>
        <authorList>
            <person name="Petersen C."/>
            <person name="Sorensen T."/>
            <person name="Nielsen M.R."/>
            <person name="Sondergaard T.E."/>
            <person name="Sorensen J.L."/>
            <person name="Fitzpatrick D.A."/>
            <person name="Frisvad J.C."/>
            <person name="Nielsen K.L."/>
        </authorList>
    </citation>
    <scope>NUCLEOTIDE SEQUENCE</scope>
    <source>
        <strain evidence="10">IBT 15450</strain>
    </source>
</reference>
<dbReference type="SUPFAM" id="SSF103473">
    <property type="entry name" value="MFS general substrate transporter"/>
    <property type="match status" value="1"/>
</dbReference>
<keyword evidence="5 8" id="KW-1133">Transmembrane helix</keyword>
<dbReference type="InterPro" id="IPR036259">
    <property type="entry name" value="MFS_trans_sf"/>
</dbReference>
<proteinExistence type="inferred from homology"/>
<dbReference type="PANTHER" id="PTHR23501">
    <property type="entry name" value="MAJOR FACILITATOR SUPERFAMILY"/>
    <property type="match status" value="1"/>
</dbReference>
<accession>A0AAD6N728</accession>
<reference evidence="10" key="2">
    <citation type="submission" date="2023-01" db="EMBL/GenBank/DDBJ databases">
        <authorList>
            <person name="Petersen C."/>
        </authorList>
    </citation>
    <scope>NUCLEOTIDE SEQUENCE</scope>
    <source>
        <strain evidence="10">IBT 15450</strain>
    </source>
</reference>